<feature type="transmembrane region" description="Helical" evidence="1">
    <location>
        <begin position="12"/>
        <end position="30"/>
    </location>
</feature>
<dbReference type="AlphaFoldDB" id="A0A2U3BEF1"/>
<accession>A0A2U3BEF1</accession>
<protein>
    <submittedName>
        <fullName evidence="2">Uncharacterized protein</fullName>
    </submittedName>
</protein>
<organism evidence="2 3">
    <name type="scientific">Vibrio albus</name>
    <dbReference type="NCBI Taxonomy" id="2200953"/>
    <lineage>
        <taxon>Bacteria</taxon>
        <taxon>Pseudomonadati</taxon>
        <taxon>Pseudomonadota</taxon>
        <taxon>Gammaproteobacteria</taxon>
        <taxon>Vibrionales</taxon>
        <taxon>Vibrionaceae</taxon>
        <taxon>Vibrio</taxon>
    </lineage>
</organism>
<evidence type="ECO:0000313" key="2">
    <source>
        <dbReference type="EMBL" id="PWI35143.1"/>
    </source>
</evidence>
<keyword evidence="1" id="KW-1133">Transmembrane helix</keyword>
<reference evidence="2 3" key="1">
    <citation type="submission" date="2018-05" db="EMBL/GenBank/DDBJ databases">
        <title>Vibrio limimaris sp. nov., isolated from marine sediment.</title>
        <authorList>
            <person name="Li C.-M."/>
        </authorList>
    </citation>
    <scope>NUCLEOTIDE SEQUENCE [LARGE SCALE GENOMIC DNA]</scope>
    <source>
        <strain evidence="2 3">E4404</strain>
    </source>
</reference>
<name>A0A2U3BEF1_9VIBR</name>
<keyword evidence="1" id="KW-0812">Transmembrane</keyword>
<sequence length="111" mass="12458">MKSIKKQSKGIVLFSALALFILYLIFIGKYTHDPSDEVTLFTECQILIKNSVVGGTRFSDSFNQSEQNPYRVTFPFELEDAVGTWTKVTASCDIADNNTITHLTIGDKNIF</sequence>
<keyword evidence="1" id="KW-0472">Membrane</keyword>
<evidence type="ECO:0000256" key="1">
    <source>
        <dbReference type="SAM" id="Phobius"/>
    </source>
</evidence>
<keyword evidence="3" id="KW-1185">Reference proteome</keyword>
<dbReference type="Proteomes" id="UP000245362">
    <property type="component" value="Unassembled WGS sequence"/>
</dbReference>
<evidence type="ECO:0000313" key="3">
    <source>
        <dbReference type="Proteomes" id="UP000245362"/>
    </source>
</evidence>
<comment type="caution">
    <text evidence="2">The sequence shown here is derived from an EMBL/GenBank/DDBJ whole genome shotgun (WGS) entry which is preliminary data.</text>
</comment>
<dbReference type="RefSeq" id="WP_109318295.1">
    <property type="nucleotide sequence ID" value="NZ_QFWT01000001.1"/>
</dbReference>
<gene>
    <name evidence="2" type="ORF">DI392_02355</name>
</gene>
<dbReference type="EMBL" id="QFWT01000001">
    <property type="protein sequence ID" value="PWI35143.1"/>
    <property type="molecule type" value="Genomic_DNA"/>
</dbReference>
<proteinExistence type="predicted"/>